<evidence type="ECO:0000313" key="3">
    <source>
        <dbReference type="Proteomes" id="UP001174909"/>
    </source>
</evidence>
<dbReference type="PANTHER" id="PTHR10131:SF94">
    <property type="entry name" value="TNF RECEPTOR-ASSOCIATED FACTOR 4"/>
    <property type="match status" value="1"/>
</dbReference>
<evidence type="ECO:0000256" key="1">
    <source>
        <dbReference type="SAM" id="Coils"/>
    </source>
</evidence>
<dbReference type="EMBL" id="CASHTH010004308">
    <property type="protein sequence ID" value="CAI8055816.1"/>
    <property type="molecule type" value="Genomic_DNA"/>
</dbReference>
<proteinExistence type="predicted"/>
<dbReference type="AlphaFoldDB" id="A0AA35TY51"/>
<dbReference type="Proteomes" id="UP001174909">
    <property type="component" value="Unassembled WGS sequence"/>
</dbReference>
<dbReference type="CDD" id="cd01671">
    <property type="entry name" value="CARD"/>
    <property type="match status" value="1"/>
</dbReference>
<sequence length="717" mass="80971">MPGYKGIVPVGKPKKELHCSQCSLLLRQAMQTGEGDRICHSCWQEKKRGGVWSSLECYPDRAADREVQLLEVFCPRGANGCLWQGKLADLEEHFKECGKKPNLEVGIRKRKLEASSDEVHVHQITTALSLSGNVLNIKKKLRTKLREAYKLSQIQETHPGELLRVNREILAFSRQLSQHSRLLKQKLNAFGSACCTNFSELLQMNWRLQSQVLLHGPQLSAYQEMFTYLEKLENTLTGDMLKFKQWLEATVAGVSAIPLNHNRWCKRQKVCRNEATSDHACARVRNSQYYSYIYTPILLVLVCVVGRKCPAIRALFQWGNPNQSCTALSARCYSVRLCAEEGCIGLQILLRGVETGTPRLVDSAVDEEIAVLQVHCSNSSIGCLWTGDLKDMEEHVSSCDYQPRPCPNKGCGRLISAHYTLCHARKPTMSLSTGENSALFHSLKYAQLSLSPVIPRPAMKPGRVPGFTDFIHQDCLPYRAIPSCIVEQYTLGCENLVPLKSYDLDHPQDIRVCFRSSTAQVDSLGPAHARKRKLVTSSGSSLSSCPMWTECKRQKCFSEGDTSVVDSRERKVKNIKDKVIEIRNQRSELHRQEEELLSELQHAIAGQGDFGALQITKRVYHECITDIQDWIDVVRMLPQLMKHKVISGPDDMYNIINGSPREKLHYLYSKLCGCKNGFQLFYQCLREDDHLGHRDAADKLEETARNIGPGQAHQCSP</sequence>
<feature type="coiled-coil region" evidence="1">
    <location>
        <begin position="565"/>
        <end position="599"/>
    </location>
</feature>
<keyword evidence="1" id="KW-0175">Coiled coil</keyword>
<organism evidence="2 3">
    <name type="scientific">Geodia barretti</name>
    <name type="common">Barrett's horny sponge</name>
    <dbReference type="NCBI Taxonomy" id="519541"/>
    <lineage>
        <taxon>Eukaryota</taxon>
        <taxon>Metazoa</taxon>
        <taxon>Porifera</taxon>
        <taxon>Demospongiae</taxon>
        <taxon>Heteroscleromorpha</taxon>
        <taxon>Tetractinellida</taxon>
        <taxon>Astrophorina</taxon>
        <taxon>Geodiidae</taxon>
        <taxon>Geodia</taxon>
    </lineage>
</organism>
<gene>
    <name evidence="2" type="ORF">GBAR_LOCUS30441</name>
</gene>
<evidence type="ECO:0008006" key="4">
    <source>
        <dbReference type="Google" id="ProtNLM"/>
    </source>
</evidence>
<reference evidence="2" key="1">
    <citation type="submission" date="2023-03" db="EMBL/GenBank/DDBJ databases">
        <authorList>
            <person name="Steffen K."/>
            <person name="Cardenas P."/>
        </authorList>
    </citation>
    <scope>NUCLEOTIDE SEQUENCE</scope>
</reference>
<evidence type="ECO:0000313" key="2">
    <source>
        <dbReference type="EMBL" id="CAI8055816.1"/>
    </source>
</evidence>
<dbReference type="GO" id="GO:0043122">
    <property type="term" value="P:regulation of canonical NF-kappaB signal transduction"/>
    <property type="evidence" value="ECO:0007669"/>
    <property type="project" value="TreeGrafter"/>
</dbReference>
<name>A0AA35TY51_GEOBA</name>
<keyword evidence="3" id="KW-1185">Reference proteome</keyword>
<dbReference type="Gene3D" id="3.30.40.10">
    <property type="entry name" value="Zinc/RING finger domain, C3HC4 (zinc finger)"/>
    <property type="match status" value="2"/>
</dbReference>
<dbReference type="SUPFAM" id="SSF49599">
    <property type="entry name" value="TRAF domain-like"/>
    <property type="match status" value="1"/>
</dbReference>
<protein>
    <recommendedName>
        <fullName evidence="4">RING-type E3 ubiquitin transferase</fullName>
    </recommendedName>
</protein>
<dbReference type="PANTHER" id="PTHR10131">
    <property type="entry name" value="TNF RECEPTOR ASSOCIATED FACTOR"/>
    <property type="match status" value="1"/>
</dbReference>
<dbReference type="Gene3D" id="1.10.533.10">
    <property type="entry name" value="Death Domain, Fas"/>
    <property type="match status" value="1"/>
</dbReference>
<accession>A0AA35TY51</accession>
<dbReference type="InterPro" id="IPR013083">
    <property type="entry name" value="Znf_RING/FYVE/PHD"/>
</dbReference>
<dbReference type="InterPro" id="IPR011029">
    <property type="entry name" value="DEATH-like_dom_sf"/>
</dbReference>
<comment type="caution">
    <text evidence="2">The sequence shown here is derived from an EMBL/GenBank/DDBJ whole genome shotgun (WGS) entry which is preliminary data.</text>
</comment>